<name>A0A2P2NGJ4_RHIMU</name>
<proteinExistence type="predicted"/>
<evidence type="ECO:0000313" key="1">
    <source>
        <dbReference type="EMBL" id="MBX41602.1"/>
    </source>
</evidence>
<organism evidence="1">
    <name type="scientific">Rhizophora mucronata</name>
    <name type="common">Asiatic mangrove</name>
    <dbReference type="NCBI Taxonomy" id="61149"/>
    <lineage>
        <taxon>Eukaryota</taxon>
        <taxon>Viridiplantae</taxon>
        <taxon>Streptophyta</taxon>
        <taxon>Embryophyta</taxon>
        <taxon>Tracheophyta</taxon>
        <taxon>Spermatophyta</taxon>
        <taxon>Magnoliopsida</taxon>
        <taxon>eudicotyledons</taxon>
        <taxon>Gunneridae</taxon>
        <taxon>Pentapetalae</taxon>
        <taxon>rosids</taxon>
        <taxon>fabids</taxon>
        <taxon>Malpighiales</taxon>
        <taxon>Rhizophoraceae</taxon>
        <taxon>Rhizophora</taxon>
    </lineage>
</organism>
<sequence>MSLGATSRLRILLSNLNCCGELPHKQSRYYLLRASFCLLSVKAYSRTGYNIQKLCK</sequence>
<dbReference type="AlphaFoldDB" id="A0A2P2NGJ4"/>
<dbReference type="EMBL" id="GGEC01061118">
    <property type="protein sequence ID" value="MBX41602.1"/>
    <property type="molecule type" value="Transcribed_RNA"/>
</dbReference>
<reference evidence="1" key="1">
    <citation type="submission" date="2018-02" db="EMBL/GenBank/DDBJ databases">
        <title>Rhizophora mucronata_Transcriptome.</title>
        <authorList>
            <person name="Meera S.P."/>
            <person name="Sreeshan A."/>
            <person name="Augustine A."/>
        </authorList>
    </citation>
    <scope>NUCLEOTIDE SEQUENCE</scope>
    <source>
        <tissue evidence="1">Leaf</tissue>
    </source>
</reference>
<accession>A0A2P2NGJ4</accession>
<protein>
    <submittedName>
        <fullName evidence="1">Uncharacterized protein</fullName>
    </submittedName>
</protein>